<keyword evidence="3" id="KW-1185">Reference proteome</keyword>
<reference evidence="2" key="2">
    <citation type="submission" date="2023-04" db="EMBL/GenBank/DDBJ databases">
        <authorList>
            <person name="Bruccoleri R.E."/>
            <person name="Oakeley E.J."/>
            <person name="Faust A.-M."/>
            <person name="Dessus-Babus S."/>
            <person name="Altorfer M."/>
            <person name="Burckhardt D."/>
            <person name="Oertli M."/>
            <person name="Naumann U."/>
            <person name="Petersen F."/>
            <person name="Wong J."/>
        </authorList>
    </citation>
    <scope>NUCLEOTIDE SEQUENCE</scope>
    <source>
        <strain evidence="2">GSM-AAB239-AS_SAM_17_03QT</strain>
        <tissue evidence="2">Leaf</tissue>
    </source>
</reference>
<organism evidence="2 3">
    <name type="scientific">Iris pallida</name>
    <name type="common">Sweet iris</name>
    <dbReference type="NCBI Taxonomy" id="29817"/>
    <lineage>
        <taxon>Eukaryota</taxon>
        <taxon>Viridiplantae</taxon>
        <taxon>Streptophyta</taxon>
        <taxon>Embryophyta</taxon>
        <taxon>Tracheophyta</taxon>
        <taxon>Spermatophyta</taxon>
        <taxon>Magnoliopsida</taxon>
        <taxon>Liliopsida</taxon>
        <taxon>Asparagales</taxon>
        <taxon>Iridaceae</taxon>
        <taxon>Iridoideae</taxon>
        <taxon>Irideae</taxon>
        <taxon>Iris</taxon>
    </lineage>
</organism>
<accession>A0AAX6G9B0</accession>
<evidence type="ECO:0000313" key="2">
    <source>
        <dbReference type="EMBL" id="KAJ6824957.1"/>
    </source>
</evidence>
<gene>
    <name evidence="1" type="ORF">M6B38_181890</name>
    <name evidence="2" type="ORF">M6B38_381000</name>
</gene>
<reference evidence="2" key="1">
    <citation type="journal article" date="2023" name="GigaByte">
        <title>Genome assembly of the bearded iris, Iris pallida Lam.</title>
        <authorList>
            <person name="Bruccoleri R.E."/>
            <person name="Oakeley E.J."/>
            <person name="Faust A.M.E."/>
            <person name="Altorfer M."/>
            <person name="Dessus-Babus S."/>
            <person name="Burckhardt D."/>
            <person name="Oertli M."/>
            <person name="Naumann U."/>
            <person name="Petersen F."/>
            <person name="Wong J."/>
        </authorList>
    </citation>
    <scope>NUCLEOTIDE SEQUENCE</scope>
    <source>
        <strain evidence="2">GSM-AAB239-AS_SAM_17_03QT</strain>
    </source>
</reference>
<dbReference type="EMBL" id="JANAVB010021797">
    <property type="protein sequence ID" value="KAJ6824957.1"/>
    <property type="molecule type" value="Genomic_DNA"/>
</dbReference>
<evidence type="ECO:0000313" key="1">
    <source>
        <dbReference type="EMBL" id="KAJ6805165.1"/>
    </source>
</evidence>
<evidence type="ECO:0000313" key="3">
    <source>
        <dbReference type="Proteomes" id="UP001140949"/>
    </source>
</evidence>
<proteinExistence type="predicted"/>
<comment type="caution">
    <text evidence="2">The sequence shown here is derived from an EMBL/GenBank/DDBJ whole genome shotgun (WGS) entry which is preliminary data.</text>
</comment>
<dbReference type="AlphaFoldDB" id="A0AAX6G9B0"/>
<dbReference type="EMBL" id="JANAVB010035519">
    <property type="protein sequence ID" value="KAJ6805165.1"/>
    <property type="molecule type" value="Genomic_DNA"/>
</dbReference>
<protein>
    <submittedName>
        <fullName evidence="2">Uncharacterized protein</fullName>
    </submittedName>
</protein>
<name>A0AAX6G9B0_IRIPA</name>
<dbReference type="Proteomes" id="UP001140949">
    <property type="component" value="Unassembled WGS sequence"/>
</dbReference>
<sequence>MQCVFDEVVVCRNSSELECSGEFSLLFRILI</sequence>